<reference evidence="6" key="1">
    <citation type="journal article" date="2014" name="Int. J. Syst. Evol. Microbiol.">
        <title>Complete genome sequence of Corynebacterium casei LMG S-19264T (=DSM 44701T), isolated from a smear-ripened cheese.</title>
        <authorList>
            <consortium name="US DOE Joint Genome Institute (JGI-PGF)"/>
            <person name="Walter F."/>
            <person name="Albersmeier A."/>
            <person name="Kalinowski J."/>
            <person name="Ruckert C."/>
        </authorList>
    </citation>
    <scope>NUCLEOTIDE SEQUENCE</scope>
    <source>
        <strain evidence="6">CGMCC 1.15493</strain>
    </source>
</reference>
<evidence type="ECO:0000256" key="1">
    <source>
        <dbReference type="ARBA" id="ARBA00004127"/>
    </source>
</evidence>
<keyword evidence="7" id="KW-1185">Reference proteome</keyword>
<comment type="caution">
    <text evidence="6">The sequence shown here is derived from an EMBL/GenBank/DDBJ whole genome shotgun (WGS) entry which is preliminary data.</text>
</comment>
<dbReference type="Gene3D" id="1.20.120.1630">
    <property type="match status" value="1"/>
</dbReference>
<dbReference type="GO" id="GO:0012505">
    <property type="term" value="C:endomembrane system"/>
    <property type="evidence" value="ECO:0007669"/>
    <property type="project" value="UniProtKB-SubCell"/>
</dbReference>
<dbReference type="EMBL" id="BMJJ01000012">
    <property type="protein sequence ID" value="GGD34524.1"/>
    <property type="molecule type" value="Genomic_DNA"/>
</dbReference>
<keyword evidence="2 5" id="KW-0812">Transmembrane</keyword>
<sequence length="184" mass="20235">MLTVLIIVFFTLPLASFSWGLRGHFRSSGGMPAAMHALTAASSLSALLFLVLVATGDVGSLRVLVFVTVSSASAALFWWAVRTTKARPPQLAHSQSDPDSLYENGPYAFVRHPFYLAYCLFWLGSAVAAGGLQWLAAALLIGWYVAIAKSEEARFFNTLMGASYTRYRRRTGMIVPRVHGMLRW</sequence>
<proteinExistence type="predicted"/>
<dbReference type="Proteomes" id="UP000613160">
    <property type="component" value="Unassembled WGS sequence"/>
</dbReference>
<reference evidence="6" key="2">
    <citation type="submission" date="2020-09" db="EMBL/GenBank/DDBJ databases">
        <authorList>
            <person name="Sun Q."/>
            <person name="Zhou Y."/>
        </authorList>
    </citation>
    <scope>NUCLEOTIDE SEQUENCE</scope>
    <source>
        <strain evidence="6">CGMCC 1.15493</strain>
    </source>
</reference>
<dbReference type="AlphaFoldDB" id="A0A916Y8C6"/>
<evidence type="ECO:0000256" key="4">
    <source>
        <dbReference type="ARBA" id="ARBA00023136"/>
    </source>
</evidence>
<evidence type="ECO:0008006" key="8">
    <source>
        <dbReference type="Google" id="ProtNLM"/>
    </source>
</evidence>
<dbReference type="Pfam" id="PF04191">
    <property type="entry name" value="PEMT"/>
    <property type="match status" value="1"/>
</dbReference>
<evidence type="ECO:0000256" key="3">
    <source>
        <dbReference type="ARBA" id="ARBA00022989"/>
    </source>
</evidence>
<evidence type="ECO:0000313" key="6">
    <source>
        <dbReference type="EMBL" id="GGD34524.1"/>
    </source>
</evidence>
<dbReference type="RefSeq" id="WP_188854422.1">
    <property type="nucleotide sequence ID" value="NZ_BMJJ01000012.1"/>
</dbReference>
<gene>
    <name evidence="6" type="ORF">GCM10011335_41970</name>
</gene>
<keyword evidence="4 5" id="KW-0472">Membrane</keyword>
<keyword evidence="3 5" id="KW-1133">Transmembrane helix</keyword>
<dbReference type="InterPro" id="IPR007318">
    <property type="entry name" value="Phopholipid_MeTrfase"/>
</dbReference>
<evidence type="ECO:0000256" key="2">
    <source>
        <dbReference type="ARBA" id="ARBA00022692"/>
    </source>
</evidence>
<evidence type="ECO:0000256" key="5">
    <source>
        <dbReference type="SAM" id="Phobius"/>
    </source>
</evidence>
<evidence type="ECO:0000313" key="7">
    <source>
        <dbReference type="Proteomes" id="UP000613160"/>
    </source>
</evidence>
<organism evidence="6 7">
    <name type="scientific">Aureimonas glaciei</name>
    <dbReference type="NCBI Taxonomy" id="1776957"/>
    <lineage>
        <taxon>Bacteria</taxon>
        <taxon>Pseudomonadati</taxon>
        <taxon>Pseudomonadota</taxon>
        <taxon>Alphaproteobacteria</taxon>
        <taxon>Hyphomicrobiales</taxon>
        <taxon>Aurantimonadaceae</taxon>
        <taxon>Aureimonas</taxon>
    </lineage>
</organism>
<feature type="transmembrane region" description="Helical" evidence="5">
    <location>
        <begin position="61"/>
        <end position="81"/>
    </location>
</feature>
<comment type="subcellular location">
    <subcellularLocation>
        <location evidence="1">Endomembrane system</location>
        <topology evidence="1">Multi-pass membrane protein</topology>
    </subcellularLocation>
</comment>
<feature type="transmembrane region" description="Helical" evidence="5">
    <location>
        <begin position="33"/>
        <end position="54"/>
    </location>
</feature>
<name>A0A916Y8C6_9HYPH</name>
<protein>
    <recommendedName>
        <fullName evidence="8">Isoprenylcysteine carboxylmethyltransferase family protein</fullName>
    </recommendedName>
</protein>
<accession>A0A916Y8C6</accession>
<feature type="transmembrane region" description="Helical" evidence="5">
    <location>
        <begin position="115"/>
        <end position="146"/>
    </location>
</feature>